<dbReference type="Proteomes" id="UP000054248">
    <property type="component" value="Unassembled WGS sequence"/>
</dbReference>
<evidence type="ECO:0000256" key="3">
    <source>
        <dbReference type="SAM" id="SignalP"/>
    </source>
</evidence>
<keyword evidence="5" id="KW-1185">Reference proteome</keyword>
<dbReference type="EMBL" id="KN823467">
    <property type="protein sequence ID" value="KIO16884.1"/>
    <property type="molecule type" value="Genomic_DNA"/>
</dbReference>
<dbReference type="SUPFAM" id="SSF50685">
    <property type="entry name" value="Barwin-like endoglucanases"/>
    <property type="match status" value="1"/>
</dbReference>
<evidence type="ECO:0000256" key="2">
    <source>
        <dbReference type="SAM" id="MobiDB-lite"/>
    </source>
</evidence>
<feature type="compositionally biased region" description="Low complexity" evidence="2">
    <location>
        <begin position="61"/>
        <end position="77"/>
    </location>
</feature>
<feature type="compositionally biased region" description="Basic residues" evidence="2">
    <location>
        <begin position="218"/>
        <end position="236"/>
    </location>
</feature>
<dbReference type="AlphaFoldDB" id="A0A0C3Q303"/>
<evidence type="ECO:0000313" key="4">
    <source>
        <dbReference type="EMBL" id="KIO16884.1"/>
    </source>
</evidence>
<feature type="compositionally biased region" description="Low complexity" evidence="2">
    <location>
        <begin position="245"/>
        <end position="255"/>
    </location>
</feature>
<dbReference type="OrthoDB" id="406505at2759"/>
<evidence type="ECO:0000313" key="5">
    <source>
        <dbReference type="Proteomes" id="UP000054248"/>
    </source>
</evidence>
<name>A0A0C3Q303_9AGAM</name>
<organism evidence="4 5">
    <name type="scientific">Tulasnella calospora MUT 4182</name>
    <dbReference type="NCBI Taxonomy" id="1051891"/>
    <lineage>
        <taxon>Eukaryota</taxon>
        <taxon>Fungi</taxon>
        <taxon>Dikarya</taxon>
        <taxon>Basidiomycota</taxon>
        <taxon>Agaricomycotina</taxon>
        <taxon>Agaricomycetes</taxon>
        <taxon>Cantharellales</taxon>
        <taxon>Tulasnellaceae</taxon>
        <taxon>Tulasnella</taxon>
    </lineage>
</organism>
<dbReference type="CDD" id="cd22191">
    <property type="entry name" value="DPBB_RlpA_EXP_N-like"/>
    <property type="match status" value="1"/>
</dbReference>
<protein>
    <recommendedName>
        <fullName evidence="6">RlpA-like protein double-psi beta-barrel domain-containing protein</fullName>
    </recommendedName>
</protein>
<proteinExistence type="predicted"/>
<dbReference type="STRING" id="1051891.A0A0C3Q303"/>
<reference evidence="4 5" key="1">
    <citation type="submission" date="2014-04" db="EMBL/GenBank/DDBJ databases">
        <authorList>
            <consortium name="DOE Joint Genome Institute"/>
            <person name="Kuo A."/>
            <person name="Girlanda M."/>
            <person name="Perotto S."/>
            <person name="Kohler A."/>
            <person name="Nagy L.G."/>
            <person name="Floudas D."/>
            <person name="Copeland A."/>
            <person name="Barry K.W."/>
            <person name="Cichocki N."/>
            <person name="Veneault-Fourrey C."/>
            <person name="LaButti K."/>
            <person name="Lindquist E.A."/>
            <person name="Lipzen A."/>
            <person name="Lundell T."/>
            <person name="Morin E."/>
            <person name="Murat C."/>
            <person name="Sun H."/>
            <person name="Tunlid A."/>
            <person name="Henrissat B."/>
            <person name="Grigoriev I.V."/>
            <person name="Hibbett D.S."/>
            <person name="Martin F."/>
            <person name="Nordberg H.P."/>
            <person name="Cantor M.N."/>
            <person name="Hua S.X."/>
        </authorList>
    </citation>
    <scope>NUCLEOTIDE SEQUENCE [LARGE SCALE GENOMIC DNA]</scope>
    <source>
        <strain evidence="4 5">MUT 4182</strain>
    </source>
</reference>
<sequence length="338" mass="35487">MISKLFLLFPLLHTIASSPLTFENTGRYSESTTSATTRAKSFPTVHTPPATTTLWNVSSTATDTSTGASTAATTSASHPTHVERGISGELSDRVEIQLRPGAQTYNGRGTFFAPGLGACGTHAGKSDAIVALNSGQYGDMAKTSKHCFRKIRIMNTENGKSQVAVIQDACPGCGWGGLDLSPSLFQAIAAGGLDEGVIPLAWHFIDEEMKMKEDAPKPKPKPKPKTSAHPTTKSRKVHTEATATSLPSSSPNPSSTFDLFREMDVATSSAPQESSAPTSSFPAATRSASVIGTAQDLENISNAEWGGGPSGGNLGRMGNLVGRLGYFSSVGRGSRRMH</sequence>
<evidence type="ECO:0008006" key="6">
    <source>
        <dbReference type="Google" id="ProtNLM"/>
    </source>
</evidence>
<gene>
    <name evidence="4" type="ORF">M407DRAFT_85509</name>
</gene>
<dbReference type="PANTHER" id="PTHR31836:SF28">
    <property type="entry name" value="SRCR DOMAIN-CONTAINING PROTEIN-RELATED"/>
    <property type="match status" value="1"/>
</dbReference>
<reference evidence="5" key="2">
    <citation type="submission" date="2015-01" db="EMBL/GenBank/DDBJ databases">
        <title>Evolutionary Origins and Diversification of the Mycorrhizal Mutualists.</title>
        <authorList>
            <consortium name="DOE Joint Genome Institute"/>
            <consortium name="Mycorrhizal Genomics Consortium"/>
            <person name="Kohler A."/>
            <person name="Kuo A."/>
            <person name="Nagy L.G."/>
            <person name="Floudas D."/>
            <person name="Copeland A."/>
            <person name="Barry K.W."/>
            <person name="Cichocki N."/>
            <person name="Veneault-Fourrey C."/>
            <person name="LaButti K."/>
            <person name="Lindquist E.A."/>
            <person name="Lipzen A."/>
            <person name="Lundell T."/>
            <person name="Morin E."/>
            <person name="Murat C."/>
            <person name="Riley R."/>
            <person name="Ohm R."/>
            <person name="Sun H."/>
            <person name="Tunlid A."/>
            <person name="Henrissat B."/>
            <person name="Grigoriev I.V."/>
            <person name="Hibbett D.S."/>
            <person name="Martin F."/>
        </authorList>
    </citation>
    <scope>NUCLEOTIDE SEQUENCE [LARGE SCALE GENOMIC DNA]</scope>
    <source>
        <strain evidence="5">MUT 4182</strain>
    </source>
</reference>
<evidence type="ECO:0000256" key="1">
    <source>
        <dbReference type="ARBA" id="ARBA00022729"/>
    </source>
</evidence>
<dbReference type="InterPro" id="IPR036908">
    <property type="entry name" value="RlpA-like_sf"/>
</dbReference>
<feature type="compositionally biased region" description="Low complexity" evidence="2">
    <location>
        <begin position="274"/>
        <end position="284"/>
    </location>
</feature>
<dbReference type="HOGENOM" id="CLU_821812_0_0_1"/>
<keyword evidence="1 3" id="KW-0732">Signal</keyword>
<feature type="region of interest" description="Disordered" evidence="2">
    <location>
        <begin position="212"/>
        <end position="257"/>
    </location>
</feature>
<feature type="signal peptide" evidence="3">
    <location>
        <begin position="1"/>
        <end position="17"/>
    </location>
</feature>
<feature type="chain" id="PRO_5002180611" description="RlpA-like protein double-psi beta-barrel domain-containing protein" evidence="3">
    <location>
        <begin position="18"/>
        <end position="338"/>
    </location>
</feature>
<feature type="region of interest" description="Disordered" evidence="2">
    <location>
        <begin position="25"/>
        <end position="46"/>
    </location>
</feature>
<feature type="region of interest" description="Disordered" evidence="2">
    <location>
        <begin position="265"/>
        <end position="284"/>
    </location>
</feature>
<feature type="compositionally biased region" description="Polar residues" evidence="2">
    <location>
        <begin position="25"/>
        <end position="39"/>
    </location>
</feature>
<dbReference type="Gene3D" id="2.40.40.10">
    <property type="entry name" value="RlpA-like domain"/>
    <property type="match status" value="1"/>
</dbReference>
<feature type="region of interest" description="Disordered" evidence="2">
    <location>
        <begin position="61"/>
        <end position="88"/>
    </location>
</feature>
<dbReference type="PANTHER" id="PTHR31836">
    <property type="match status" value="1"/>
</dbReference>
<accession>A0A0C3Q303</accession>
<dbReference type="InterPro" id="IPR051477">
    <property type="entry name" value="Expansin_CellWall"/>
</dbReference>